<accession>A0A326TS84</accession>
<dbReference type="AlphaFoldDB" id="A0A326TS84"/>
<dbReference type="Proteomes" id="UP000248806">
    <property type="component" value="Unassembled WGS sequence"/>
</dbReference>
<keyword evidence="2" id="KW-1185">Reference proteome</keyword>
<reference evidence="1 2" key="1">
    <citation type="submission" date="2018-06" db="EMBL/GenBank/DDBJ databases">
        <title>Genomic Encyclopedia of Archaeal and Bacterial Type Strains, Phase II (KMG-II): from individual species to whole genera.</title>
        <authorList>
            <person name="Goeker M."/>
        </authorList>
    </citation>
    <scope>NUCLEOTIDE SEQUENCE [LARGE SCALE GENOMIC DNA]</scope>
    <source>
        <strain evidence="1 2">ATCC BAA-1881</strain>
    </source>
</reference>
<gene>
    <name evidence="1" type="ORF">EI42_06196</name>
</gene>
<evidence type="ECO:0000313" key="2">
    <source>
        <dbReference type="Proteomes" id="UP000248806"/>
    </source>
</evidence>
<sequence length="39" mass="4640">MLSNGTPRIPVLRYMSSRKNYHNDVTFSRLFAVSLFHHF</sequence>
<name>A0A326TS84_THEHA</name>
<organism evidence="1 2">
    <name type="scientific">Thermosporothrix hazakensis</name>
    <dbReference type="NCBI Taxonomy" id="644383"/>
    <lineage>
        <taxon>Bacteria</taxon>
        <taxon>Bacillati</taxon>
        <taxon>Chloroflexota</taxon>
        <taxon>Ktedonobacteria</taxon>
        <taxon>Ktedonobacterales</taxon>
        <taxon>Thermosporotrichaceae</taxon>
        <taxon>Thermosporothrix</taxon>
    </lineage>
</organism>
<proteinExistence type="predicted"/>
<comment type="caution">
    <text evidence="1">The sequence shown here is derived from an EMBL/GenBank/DDBJ whole genome shotgun (WGS) entry which is preliminary data.</text>
</comment>
<evidence type="ECO:0000313" key="1">
    <source>
        <dbReference type="EMBL" id="PZW19213.1"/>
    </source>
</evidence>
<protein>
    <submittedName>
        <fullName evidence="1">Uncharacterized protein</fullName>
    </submittedName>
</protein>
<dbReference type="EMBL" id="QKUF01000051">
    <property type="protein sequence ID" value="PZW19213.1"/>
    <property type="molecule type" value="Genomic_DNA"/>
</dbReference>